<sequence length="158" mass="17808">MEGSHVPDSALGTRRPNTTVRFLPCKNFLLRKEVDASIKHSTTRQDEHSENCTKCCGWGGYHPPRQPLKSSRKKQLYPTWHLLCMLARFQVPVPFPTAAVLTWLCLPSSPTSTLSGDALIFCFAEKIEMRHKHSQFSSFLTQNSHSSLPPGLTSQEEL</sequence>
<dbReference type="EMBL" id="JACASE010000001">
    <property type="protein sequence ID" value="KAF6505931.1"/>
    <property type="molecule type" value="Genomic_DNA"/>
</dbReference>
<gene>
    <name evidence="1" type="ORF">HJG63_007813</name>
</gene>
<evidence type="ECO:0000313" key="2">
    <source>
        <dbReference type="Proteomes" id="UP000593571"/>
    </source>
</evidence>
<proteinExistence type="predicted"/>
<protein>
    <submittedName>
        <fullName evidence="1">Uncharacterized protein</fullName>
    </submittedName>
</protein>
<organism evidence="1 2">
    <name type="scientific">Rousettus aegyptiacus</name>
    <name type="common">Egyptian fruit bat</name>
    <name type="synonym">Pteropus aegyptiacus</name>
    <dbReference type="NCBI Taxonomy" id="9407"/>
    <lineage>
        <taxon>Eukaryota</taxon>
        <taxon>Metazoa</taxon>
        <taxon>Chordata</taxon>
        <taxon>Craniata</taxon>
        <taxon>Vertebrata</taxon>
        <taxon>Euteleostomi</taxon>
        <taxon>Mammalia</taxon>
        <taxon>Eutheria</taxon>
        <taxon>Laurasiatheria</taxon>
        <taxon>Chiroptera</taxon>
        <taxon>Yinpterochiroptera</taxon>
        <taxon>Pteropodoidea</taxon>
        <taxon>Pteropodidae</taxon>
        <taxon>Rousettinae</taxon>
        <taxon>Rousettus</taxon>
    </lineage>
</organism>
<dbReference type="AlphaFoldDB" id="A0A7J8KAX0"/>
<evidence type="ECO:0000313" key="1">
    <source>
        <dbReference type="EMBL" id="KAF6505931.1"/>
    </source>
</evidence>
<accession>A0A7J8KAX0</accession>
<name>A0A7J8KAX0_ROUAE</name>
<comment type="caution">
    <text evidence="1">The sequence shown here is derived from an EMBL/GenBank/DDBJ whole genome shotgun (WGS) entry which is preliminary data.</text>
</comment>
<reference evidence="1 2" key="1">
    <citation type="journal article" date="2020" name="Nature">
        <title>Six reference-quality genomes reveal evolution of bat adaptations.</title>
        <authorList>
            <person name="Jebb D."/>
            <person name="Huang Z."/>
            <person name="Pippel M."/>
            <person name="Hughes G.M."/>
            <person name="Lavrichenko K."/>
            <person name="Devanna P."/>
            <person name="Winkler S."/>
            <person name="Jermiin L.S."/>
            <person name="Skirmuntt E.C."/>
            <person name="Katzourakis A."/>
            <person name="Burkitt-Gray L."/>
            <person name="Ray D.A."/>
            <person name="Sullivan K.A.M."/>
            <person name="Roscito J.G."/>
            <person name="Kirilenko B.M."/>
            <person name="Davalos L.M."/>
            <person name="Corthals A.P."/>
            <person name="Power M.L."/>
            <person name="Jones G."/>
            <person name="Ransome R.D."/>
            <person name="Dechmann D.K.N."/>
            <person name="Locatelli A.G."/>
            <person name="Puechmaille S.J."/>
            <person name="Fedrigo O."/>
            <person name="Jarvis E.D."/>
            <person name="Hiller M."/>
            <person name="Vernes S.C."/>
            <person name="Myers E.W."/>
            <person name="Teeling E.C."/>
        </authorList>
    </citation>
    <scope>NUCLEOTIDE SEQUENCE [LARGE SCALE GENOMIC DNA]</scope>
    <source>
        <strain evidence="1">MRouAeg1</strain>
        <tissue evidence="1">Muscle</tissue>
    </source>
</reference>
<keyword evidence="2" id="KW-1185">Reference proteome</keyword>
<dbReference type="Proteomes" id="UP000593571">
    <property type="component" value="Unassembled WGS sequence"/>
</dbReference>